<name>A0A0B1TMP0_OESDE</name>
<dbReference type="Proteomes" id="UP000053660">
    <property type="component" value="Unassembled WGS sequence"/>
</dbReference>
<feature type="region of interest" description="Disordered" evidence="1">
    <location>
        <begin position="568"/>
        <end position="591"/>
    </location>
</feature>
<protein>
    <submittedName>
        <fullName evidence="2">Uncharacterized protein</fullName>
    </submittedName>
</protein>
<dbReference type="OrthoDB" id="5838453at2759"/>
<accession>A0A0B1TMP0</accession>
<reference evidence="2 3" key="1">
    <citation type="submission" date="2014-03" db="EMBL/GenBank/DDBJ databases">
        <title>Draft genome of the hookworm Oesophagostomum dentatum.</title>
        <authorList>
            <person name="Mitreva M."/>
        </authorList>
    </citation>
    <scope>NUCLEOTIDE SEQUENCE [LARGE SCALE GENOMIC DNA]</scope>
    <source>
        <strain evidence="2 3">OD-Hann</strain>
    </source>
</reference>
<proteinExistence type="predicted"/>
<sequence length="591" mass="65324">MLELNSTGNVLMADQSNFESFLQLTIRSALSQMAHNDQDRNSQNARGISPQVFSMGQSVQIPGGGELVQVSAPVLIQAEIEQHPVLHQENAVTNGPAESIQNGPSDSQAEQHYDYVPHDGEGRNILTVMASDMTAGLDTRVTSILEASRAPTTLLRPGNGSGLLAHLEALLLNFATLGDLANVINANMSPLEQHRSRFRAHVIENQLNGNSMPSSEDLQSASERLAALPSSISSVIRSAGGELVREWNERPLNIPETIRNVEIATIQQLLRVLLDRHISDAEFSQRIQNCVRDYVRQLVALGNHCFASADETAYVRIVYELLMRGERMAGNPDANLSRLLHLRNCVLPRIAVSIRDQGIFPNIDEIPSRLLAWANQNDEAEEGQSARACGHSGPAAGDAKENQDYNETRNRGATSNGPTPAKKRKVDEDAEPGPSTSRGFSHIPASSQMSSSANDPVTNVHLQDYDGDWRRSFPEWLEVIERDSLSAQTSPRQRRNRSDVYQTMLPEHMRRQVVHENASENDVLSSALQESLRDVFRGNTPPLSDEHMNSSAVLSAMNDLLNSAVRHRLEDDPDFDPNRYPEVARTFDKKP</sequence>
<evidence type="ECO:0000256" key="1">
    <source>
        <dbReference type="SAM" id="MobiDB-lite"/>
    </source>
</evidence>
<evidence type="ECO:0000313" key="2">
    <source>
        <dbReference type="EMBL" id="KHJ96625.1"/>
    </source>
</evidence>
<gene>
    <name evidence="2" type="ORF">OESDEN_03411</name>
</gene>
<feature type="region of interest" description="Disordered" evidence="1">
    <location>
        <begin position="382"/>
        <end position="459"/>
    </location>
</feature>
<dbReference type="AlphaFoldDB" id="A0A0B1TMP0"/>
<feature type="compositionally biased region" description="Polar residues" evidence="1">
    <location>
        <begin position="434"/>
        <end position="459"/>
    </location>
</feature>
<organism evidence="2 3">
    <name type="scientific">Oesophagostomum dentatum</name>
    <name type="common">Nodular worm</name>
    <dbReference type="NCBI Taxonomy" id="61180"/>
    <lineage>
        <taxon>Eukaryota</taxon>
        <taxon>Metazoa</taxon>
        <taxon>Ecdysozoa</taxon>
        <taxon>Nematoda</taxon>
        <taxon>Chromadorea</taxon>
        <taxon>Rhabditida</taxon>
        <taxon>Rhabditina</taxon>
        <taxon>Rhabditomorpha</taxon>
        <taxon>Strongyloidea</taxon>
        <taxon>Strongylidae</taxon>
        <taxon>Oesophagostomum</taxon>
    </lineage>
</organism>
<feature type="compositionally biased region" description="Basic and acidic residues" evidence="1">
    <location>
        <begin position="398"/>
        <end position="410"/>
    </location>
</feature>
<evidence type="ECO:0000313" key="3">
    <source>
        <dbReference type="Proteomes" id="UP000053660"/>
    </source>
</evidence>
<keyword evidence="3" id="KW-1185">Reference proteome</keyword>
<dbReference type="EMBL" id="KN549621">
    <property type="protein sequence ID" value="KHJ96625.1"/>
    <property type="molecule type" value="Genomic_DNA"/>
</dbReference>